<evidence type="ECO:0000313" key="2">
    <source>
        <dbReference type="Proteomes" id="UP001521209"/>
    </source>
</evidence>
<gene>
    <name evidence="1" type="ORF">L2A60_14875</name>
</gene>
<dbReference type="Proteomes" id="UP001521209">
    <property type="component" value="Unassembled WGS sequence"/>
</dbReference>
<sequence length="46" mass="4751">MAVLIAAGAILGKFTKDIIVEFRMEKKFGVADGPSEAGDASTAPEP</sequence>
<evidence type="ECO:0000313" key="1">
    <source>
        <dbReference type="EMBL" id="MCF3947961.1"/>
    </source>
</evidence>
<organism evidence="1 2">
    <name type="scientific">Acidiphilium iwatense</name>
    <dbReference type="NCBI Taxonomy" id="768198"/>
    <lineage>
        <taxon>Bacteria</taxon>
        <taxon>Pseudomonadati</taxon>
        <taxon>Pseudomonadota</taxon>
        <taxon>Alphaproteobacteria</taxon>
        <taxon>Acetobacterales</taxon>
        <taxon>Acidocellaceae</taxon>
        <taxon>Acidiphilium</taxon>
    </lineage>
</organism>
<reference evidence="1 2" key="1">
    <citation type="submission" date="2022-01" db="EMBL/GenBank/DDBJ databases">
        <authorList>
            <person name="Won M."/>
            <person name="Kim S.-J."/>
            <person name="Kwon S.-W."/>
        </authorList>
    </citation>
    <scope>NUCLEOTIDE SEQUENCE [LARGE SCALE GENOMIC DNA]</scope>
    <source>
        <strain evidence="1 2">KCTC 23505</strain>
    </source>
</reference>
<dbReference type="EMBL" id="JAKGBZ010000035">
    <property type="protein sequence ID" value="MCF3947961.1"/>
    <property type="molecule type" value="Genomic_DNA"/>
</dbReference>
<comment type="caution">
    <text evidence="1">The sequence shown here is derived from an EMBL/GenBank/DDBJ whole genome shotgun (WGS) entry which is preliminary data.</text>
</comment>
<proteinExistence type="predicted"/>
<protein>
    <submittedName>
        <fullName evidence="1">Uncharacterized protein</fullName>
    </submittedName>
</protein>
<accession>A0ABS9DYY1</accession>
<keyword evidence="2" id="KW-1185">Reference proteome</keyword>
<name>A0ABS9DYY1_9PROT</name>